<keyword evidence="2" id="KW-0444">Lipid biosynthesis</keyword>
<dbReference type="PANTHER" id="PTHR37323:SF1">
    <property type="entry name" value="L-ORNITHINE N(ALPHA)-ACYLTRANSFERASE"/>
    <property type="match status" value="1"/>
</dbReference>
<keyword evidence="12" id="KW-1185">Reference proteome</keyword>
<gene>
    <name evidence="11" type="ORF">GCM10011358_12150</name>
</gene>
<comment type="pathway">
    <text evidence="1">Lipid metabolism.</text>
</comment>
<evidence type="ECO:0000256" key="1">
    <source>
        <dbReference type="ARBA" id="ARBA00005189"/>
    </source>
</evidence>
<evidence type="ECO:0000256" key="3">
    <source>
        <dbReference type="ARBA" id="ARBA00022679"/>
    </source>
</evidence>
<dbReference type="RefSeq" id="WP_188526757.1">
    <property type="nucleotide sequence ID" value="NZ_BMGI01000002.1"/>
</dbReference>
<evidence type="ECO:0000256" key="10">
    <source>
        <dbReference type="ARBA" id="ARBA00047785"/>
    </source>
</evidence>
<evidence type="ECO:0000256" key="7">
    <source>
        <dbReference type="ARBA" id="ARBA00039058"/>
    </source>
</evidence>
<dbReference type="InterPro" id="IPR016181">
    <property type="entry name" value="Acyl_CoA_acyltransferase"/>
</dbReference>
<dbReference type="GO" id="GO:0016746">
    <property type="term" value="F:acyltransferase activity"/>
    <property type="evidence" value="ECO:0007669"/>
    <property type="project" value="UniProtKB-KW"/>
</dbReference>
<keyword evidence="4" id="KW-0443">Lipid metabolism</keyword>
<evidence type="ECO:0000256" key="5">
    <source>
        <dbReference type="ARBA" id="ARBA00023315"/>
    </source>
</evidence>
<dbReference type="SUPFAM" id="SSF55729">
    <property type="entry name" value="Acyl-CoA N-acyltransferases (Nat)"/>
    <property type="match status" value="1"/>
</dbReference>
<accession>A0ABQ1QMA5</accession>
<evidence type="ECO:0000313" key="12">
    <source>
        <dbReference type="Proteomes" id="UP000617355"/>
    </source>
</evidence>
<dbReference type="Pfam" id="PF13444">
    <property type="entry name" value="Acetyltransf_5"/>
    <property type="match status" value="1"/>
</dbReference>
<dbReference type="Proteomes" id="UP000617355">
    <property type="component" value="Unassembled WGS sequence"/>
</dbReference>
<dbReference type="InterPro" id="IPR052351">
    <property type="entry name" value="Ornithine_N-alpha-AT"/>
</dbReference>
<evidence type="ECO:0000256" key="6">
    <source>
        <dbReference type="ARBA" id="ARBA00038095"/>
    </source>
</evidence>
<keyword evidence="3" id="KW-0808">Transferase</keyword>
<name>A0ABQ1QMA5_9RHOB</name>
<reference evidence="12" key="1">
    <citation type="journal article" date="2019" name="Int. J. Syst. Evol. Microbiol.">
        <title>The Global Catalogue of Microorganisms (GCM) 10K type strain sequencing project: providing services to taxonomists for standard genome sequencing and annotation.</title>
        <authorList>
            <consortium name="The Broad Institute Genomics Platform"/>
            <consortium name="The Broad Institute Genome Sequencing Center for Infectious Disease"/>
            <person name="Wu L."/>
            <person name="Ma J."/>
        </authorList>
    </citation>
    <scope>NUCLEOTIDE SEQUENCE [LARGE SCALE GENOMIC DNA]</scope>
    <source>
        <strain evidence="12">CGMCC 1.12922</strain>
    </source>
</reference>
<evidence type="ECO:0000256" key="9">
    <source>
        <dbReference type="ARBA" id="ARBA00045724"/>
    </source>
</evidence>
<protein>
    <recommendedName>
        <fullName evidence="8">L-ornithine N(alpha)-acyltransferase</fullName>
        <ecNumber evidence="7">2.3.2.30</ecNumber>
    </recommendedName>
</protein>
<evidence type="ECO:0000256" key="2">
    <source>
        <dbReference type="ARBA" id="ARBA00022516"/>
    </source>
</evidence>
<organism evidence="11 12">
    <name type="scientific">Sinisalibacter lacisalsi</name>
    <dbReference type="NCBI Taxonomy" id="1526570"/>
    <lineage>
        <taxon>Bacteria</taxon>
        <taxon>Pseudomonadati</taxon>
        <taxon>Pseudomonadota</taxon>
        <taxon>Alphaproteobacteria</taxon>
        <taxon>Rhodobacterales</taxon>
        <taxon>Roseobacteraceae</taxon>
        <taxon>Sinisalibacter</taxon>
    </lineage>
</organism>
<comment type="catalytic activity">
    <reaction evidence="10">
        <text>a (3R)-hydroxyacyl-[ACP] + L-ornithine = a lyso-ornithine lipid + holo-[ACP] + H(+)</text>
        <dbReference type="Rhea" id="RHEA:20633"/>
        <dbReference type="Rhea" id="RHEA-COMP:9685"/>
        <dbReference type="Rhea" id="RHEA-COMP:9945"/>
        <dbReference type="ChEBI" id="CHEBI:15378"/>
        <dbReference type="ChEBI" id="CHEBI:46911"/>
        <dbReference type="ChEBI" id="CHEBI:64479"/>
        <dbReference type="ChEBI" id="CHEBI:78827"/>
        <dbReference type="ChEBI" id="CHEBI:138482"/>
        <dbReference type="EC" id="2.3.2.30"/>
    </reaction>
    <physiologicalReaction direction="left-to-right" evidence="10">
        <dbReference type="Rhea" id="RHEA:20634"/>
    </physiologicalReaction>
</comment>
<proteinExistence type="inferred from homology"/>
<dbReference type="PANTHER" id="PTHR37323">
    <property type="entry name" value="GCN5-RELATED N-ACETYLTRANSFERASE"/>
    <property type="match status" value="1"/>
</dbReference>
<keyword evidence="5 11" id="KW-0012">Acyltransferase</keyword>
<evidence type="ECO:0000313" key="11">
    <source>
        <dbReference type="EMBL" id="GGD29704.1"/>
    </source>
</evidence>
<evidence type="ECO:0000256" key="8">
    <source>
        <dbReference type="ARBA" id="ARBA00039866"/>
    </source>
</evidence>
<dbReference type="EC" id="2.3.2.30" evidence="7"/>
<dbReference type="Gene3D" id="3.40.630.30">
    <property type="match status" value="1"/>
</dbReference>
<evidence type="ECO:0000256" key="4">
    <source>
        <dbReference type="ARBA" id="ARBA00023098"/>
    </source>
</evidence>
<comment type="caution">
    <text evidence="11">The sequence shown here is derived from an EMBL/GenBank/DDBJ whole genome shotgun (WGS) entry which is preliminary data.</text>
</comment>
<comment type="similarity">
    <text evidence="6">Belongs to the acetyltransferase family. OlsB subfamily.</text>
</comment>
<comment type="function">
    <text evidence="9">Catalyzes the first step in the biosynthesis of ornithine lipids, which are phosphorus-free membrane lipids. Catalyzes the 3-hydroxyacyl-acyl carrier protein-dependent acylation of ornithine to form lyso-ornithine lipid (LOL).</text>
</comment>
<dbReference type="EMBL" id="BMGI01000002">
    <property type="protein sequence ID" value="GGD29704.1"/>
    <property type="molecule type" value="Genomic_DNA"/>
</dbReference>
<sequence>MAHEALIESAGYRARLAADREDVARSLALRARVFRGDPEAADEDRFDARCRHLIVEDKATGAVVASCRLLGIDDGGGIGESYSAQFYALDGLADQSGRMLEVGRFCVAPEARGPDVLRLAWGALTRIVAEEQVQMLFGCSSFAGTEPEAYLDVFALLGARHVAPPRWLPRIKAPDVFRFCQRPRLAPDLKRAVKAMPPLLRTYLLMGGFVSDHAVIDRDLGTLHVFTGLEVGRVPEGRQRALRGLVGA</sequence>